<protein>
    <submittedName>
        <fullName evidence="3">Glutamate-gated chloride channel alpha</fullName>
    </submittedName>
</protein>
<dbReference type="OrthoDB" id="442503at2759"/>
<dbReference type="OMA" id="RITPPND"/>
<gene>
    <name evidence="3" type="ORF">Fcan01_01290</name>
</gene>
<keyword evidence="1" id="KW-0732">Signal</keyword>
<dbReference type="EMBL" id="LNIX01000001">
    <property type="protein sequence ID" value="OXA64075.1"/>
    <property type="molecule type" value="Genomic_DNA"/>
</dbReference>
<dbReference type="GO" id="GO:0005230">
    <property type="term" value="F:extracellular ligand-gated monoatomic ion channel activity"/>
    <property type="evidence" value="ECO:0007669"/>
    <property type="project" value="InterPro"/>
</dbReference>
<dbReference type="Proteomes" id="UP000198287">
    <property type="component" value="Unassembled WGS sequence"/>
</dbReference>
<dbReference type="SUPFAM" id="SSF63712">
    <property type="entry name" value="Nicotinic receptor ligand binding domain-like"/>
    <property type="match status" value="1"/>
</dbReference>
<dbReference type="STRING" id="158441.A0A226F2Q0"/>
<proteinExistence type="predicted"/>
<name>A0A226F2Q0_FOLCA</name>
<dbReference type="GO" id="GO:0004888">
    <property type="term" value="F:transmembrane signaling receptor activity"/>
    <property type="evidence" value="ECO:0007669"/>
    <property type="project" value="InterPro"/>
</dbReference>
<reference evidence="3 4" key="1">
    <citation type="submission" date="2015-12" db="EMBL/GenBank/DDBJ databases">
        <title>The genome of Folsomia candida.</title>
        <authorList>
            <person name="Faddeeva A."/>
            <person name="Derks M.F."/>
            <person name="Anvar Y."/>
            <person name="Smit S."/>
            <person name="Van Straalen N."/>
            <person name="Roelofs D."/>
        </authorList>
    </citation>
    <scope>NUCLEOTIDE SEQUENCE [LARGE SCALE GENOMIC DNA]</scope>
    <source>
        <strain evidence="3 4">VU population</strain>
        <tissue evidence="3">Whole body</tissue>
    </source>
</reference>
<feature type="domain" description="Neurotransmitter-gated ion-channel ligand-binding" evidence="2">
    <location>
        <begin position="36"/>
        <end position="215"/>
    </location>
</feature>
<feature type="signal peptide" evidence="1">
    <location>
        <begin position="1"/>
        <end position="24"/>
    </location>
</feature>
<dbReference type="InterPro" id="IPR036734">
    <property type="entry name" value="Neur_chan_lig-bd_sf"/>
</dbReference>
<dbReference type="InterPro" id="IPR006201">
    <property type="entry name" value="Neur_channel"/>
</dbReference>
<feature type="chain" id="PRO_5012081826" evidence="1">
    <location>
        <begin position="25"/>
        <end position="255"/>
    </location>
</feature>
<dbReference type="GO" id="GO:0016020">
    <property type="term" value="C:membrane"/>
    <property type="evidence" value="ECO:0007669"/>
    <property type="project" value="InterPro"/>
</dbReference>
<dbReference type="Pfam" id="PF02931">
    <property type="entry name" value="Neur_chan_LBD"/>
    <property type="match status" value="1"/>
</dbReference>
<dbReference type="InterPro" id="IPR006202">
    <property type="entry name" value="Neur_chan_lig-bd"/>
</dbReference>
<dbReference type="AlphaFoldDB" id="A0A226F2Q0"/>
<accession>A0A226F2Q0</accession>
<evidence type="ECO:0000256" key="1">
    <source>
        <dbReference type="SAM" id="SignalP"/>
    </source>
</evidence>
<evidence type="ECO:0000313" key="4">
    <source>
        <dbReference type="Proteomes" id="UP000198287"/>
    </source>
</evidence>
<comment type="caution">
    <text evidence="3">The sequence shown here is derived from an EMBL/GenBank/DDBJ whole genome shotgun (WGS) entry which is preliminary data.</text>
</comment>
<organism evidence="3 4">
    <name type="scientific">Folsomia candida</name>
    <name type="common">Springtail</name>
    <dbReference type="NCBI Taxonomy" id="158441"/>
    <lineage>
        <taxon>Eukaryota</taxon>
        <taxon>Metazoa</taxon>
        <taxon>Ecdysozoa</taxon>
        <taxon>Arthropoda</taxon>
        <taxon>Hexapoda</taxon>
        <taxon>Collembola</taxon>
        <taxon>Entomobryomorpha</taxon>
        <taxon>Isotomoidea</taxon>
        <taxon>Isotomidae</taxon>
        <taxon>Proisotominae</taxon>
        <taxon>Folsomia</taxon>
    </lineage>
</organism>
<sequence>MLQEIKMLLPTFSLLLLCISSAISVKNDDPNYAERKRLTENLLSKSEAPHMQLRPPTPTGTPLNVTVNIYIRDIYDIDEDRNRFTVQLTMRQEWTDNRLAYTPTSADFKYFLFENIGHDGPPNIWIPDTFFREEISAFDHRLPHFNQLLRIYPDGHLLHSKRITVELHCSTLKNVKEYDCPITLASYMYPTSDLNLYWRELDAYQIWGGAATDLQGVYLKNVTTNSCTRKTLLGDWPCLDMTLTFNHHLYECPSS</sequence>
<evidence type="ECO:0000313" key="3">
    <source>
        <dbReference type="EMBL" id="OXA64075.1"/>
    </source>
</evidence>
<dbReference type="Gene3D" id="2.70.170.10">
    <property type="entry name" value="Neurotransmitter-gated ion-channel ligand-binding domain"/>
    <property type="match status" value="1"/>
</dbReference>
<dbReference type="PANTHER" id="PTHR18945">
    <property type="entry name" value="NEUROTRANSMITTER GATED ION CHANNEL"/>
    <property type="match status" value="1"/>
</dbReference>
<keyword evidence="4" id="KW-1185">Reference proteome</keyword>
<evidence type="ECO:0000259" key="2">
    <source>
        <dbReference type="Pfam" id="PF02931"/>
    </source>
</evidence>